<gene>
    <name evidence="2" type="ORF">VCHENC02_2513A</name>
</gene>
<dbReference type="Proteomes" id="UP000008367">
    <property type="component" value="Unassembled WGS sequence"/>
</dbReference>
<protein>
    <submittedName>
        <fullName evidence="2">Putative membrane protein</fullName>
    </submittedName>
</protein>
<comment type="caution">
    <text evidence="2">The sequence shown here is derived from an EMBL/GenBank/DDBJ whole genome shotgun (WGS) entry which is preliminary data.</text>
</comment>
<evidence type="ECO:0000313" key="2">
    <source>
        <dbReference type="EMBL" id="EKM31892.1"/>
    </source>
</evidence>
<evidence type="ECO:0000256" key="1">
    <source>
        <dbReference type="SAM" id="SignalP"/>
    </source>
</evidence>
<proteinExistence type="predicted"/>
<reference evidence="2 3" key="1">
    <citation type="submission" date="2012-10" db="EMBL/GenBank/DDBJ databases">
        <title>Genome sequence of Vibrio Cholerae HENC-02.</title>
        <authorList>
            <person name="Eppinger M."/>
            <person name="Hasan N.A."/>
            <person name="Sengamalay N."/>
            <person name="Hine E."/>
            <person name="Su Q."/>
            <person name="Daugherty S.C."/>
            <person name="Young S."/>
            <person name="Sadzewicz L."/>
            <person name="Tallon L."/>
            <person name="Cebula T.A."/>
            <person name="Ravel J."/>
            <person name="Colwell R.R."/>
        </authorList>
    </citation>
    <scope>NUCLEOTIDE SEQUENCE [LARGE SCALE GENOMIC DNA]</scope>
    <source>
        <strain evidence="2 3">HENC-02</strain>
    </source>
</reference>
<name>A0A454CZS0_VIBHA</name>
<keyword evidence="1" id="KW-0732">Signal</keyword>
<feature type="non-terminal residue" evidence="2">
    <location>
        <position position="46"/>
    </location>
</feature>
<dbReference type="EMBL" id="AJSR01000976">
    <property type="protein sequence ID" value="EKM31892.1"/>
    <property type="molecule type" value="Genomic_DNA"/>
</dbReference>
<sequence length="46" mass="4800">MKKSLFATGLAIAMALPFGANAADYVIDTKGAHASINFKVSHLGYS</sequence>
<evidence type="ECO:0000313" key="3">
    <source>
        <dbReference type="Proteomes" id="UP000008367"/>
    </source>
</evidence>
<feature type="chain" id="PRO_5019474526" evidence="1">
    <location>
        <begin position="23"/>
        <end position="46"/>
    </location>
</feature>
<accession>A0A454CZS0</accession>
<organism evidence="2 3">
    <name type="scientific">Vibrio harveyi</name>
    <name type="common">Beneckea harveyi</name>
    <dbReference type="NCBI Taxonomy" id="669"/>
    <lineage>
        <taxon>Bacteria</taxon>
        <taxon>Pseudomonadati</taxon>
        <taxon>Pseudomonadota</taxon>
        <taxon>Gammaproteobacteria</taxon>
        <taxon>Vibrionales</taxon>
        <taxon>Vibrionaceae</taxon>
        <taxon>Vibrio</taxon>
    </lineage>
</organism>
<dbReference type="AlphaFoldDB" id="A0A454CZS0"/>
<feature type="signal peptide" evidence="1">
    <location>
        <begin position="1"/>
        <end position="22"/>
    </location>
</feature>